<keyword evidence="8 14" id="KW-0274">FAD</keyword>
<dbReference type="PRINTS" id="PR00406">
    <property type="entry name" value="CYTB5RDTASE"/>
</dbReference>
<evidence type="ECO:0000256" key="8">
    <source>
        <dbReference type="ARBA" id="ARBA00022827"/>
    </source>
</evidence>
<dbReference type="InterPro" id="IPR039261">
    <property type="entry name" value="FNR_nucleotide-bd"/>
</dbReference>
<dbReference type="EMBL" id="JARJCW010000004">
    <property type="protein sequence ID" value="KAJ7225810.1"/>
    <property type="molecule type" value="Genomic_DNA"/>
</dbReference>
<comment type="catalytic activity">
    <reaction evidence="15">
        <text>2 Fe(III)-[cytochrome b5] + NADH = 2 Fe(II)-[cytochrome b5] + NAD(+) + H(+)</text>
        <dbReference type="Rhea" id="RHEA:46680"/>
        <dbReference type="Rhea" id="RHEA-COMP:10438"/>
        <dbReference type="Rhea" id="RHEA-COMP:10439"/>
        <dbReference type="ChEBI" id="CHEBI:15378"/>
        <dbReference type="ChEBI" id="CHEBI:29033"/>
        <dbReference type="ChEBI" id="CHEBI:29034"/>
        <dbReference type="ChEBI" id="CHEBI:57540"/>
        <dbReference type="ChEBI" id="CHEBI:57945"/>
        <dbReference type="EC" id="1.6.2.2"/>
    </reaction>
</comment>
<evidence type="ECO:0000256" key="12">
    <source>
        <dbReference type="ARBA" id="ARBA00023136"/>
    </source>
</evidence>
<evidence type="ECO:0000256" key="9">
    <source>
        <dbReference type="ARBA" id="ARBA00022989"/>
    </source>
</evidence>
<evidence type="ECO:0000256" key="6">
    <source>
        <dbReference type="ARBA" id="ARBA00022692"/>
    </source>
</evidence>
<dbReference type="InterPro" id="IPR017927">
    <property type="entry name" value="FAD-bd_FR_type"/>
</dbReference>
<dbReference type="InterPro" id="IPR008333">
    <property type="entry name" value="Cbr1-like_FAD-bd_dom"/>
</dbReference>
<dbReference type="GO" id="GO:0090524">
    <property type="term" value="F:cytochrome-b5 reductase activity, acting on NADH"/>
    <property type="evidence" value="ECO:0007669"/>
    <property type="project" value="UniProtKB-EC"/>
</dbReference>
<gene>
    <name evidence="18" type="ORF">GGX14DRAFT_641169</name>
</gene>
<dbReference type="PANTHER" id="PTHR19370">
    <property type="entry name" value="NADH-CYTOCHROME B5 REDUCTASE"/>
    <property type="match status" value="1"/>
</dbReference>
<keyword evidence="9 16" id="KW-1133">Transmembrane helix</keyword>
<evidence type="ECO:0000256" key="11">
    <source>
        <dbReference type="ARBA" id="ARBA00023027"/>
    </source>
</evidence>
<feature type="binding site" evidence="14">
    <location>
        <position position="206"/>
    </location>
    <ligand>
        <name>FAD</name>
        <dbReference type="ChEBI" id="CHEBI:57692"/>
    </ligand>
</feature>
<feature type="binding site" evidence="14">
    <location>
        <position position="198"/>
    </location>
    <ligand>
        <name>FAD</name>
        <dbReference type="ChEBI" id="CHEBI:57692"/>
    </ligand>
</feature>
<feature type="binding site" evidence="14">
    <location>
        <position position="179"/>
    </location>
    <ligand>
        <name>FAD</name>
        <dbReference type="ChEBI" id="CHEBI:57692"/>
    </ligand>
</feature>
<comment type="similarity">
    <text evidence="4 15">Belongs to the flavoprotein pyridine nucleotide cytochrome reductase family.</text>
</comment>
<dbReference type="GO" id="GO:0005783">
    <property type="term" value="C:endoplasmic reticulum"/>
    <property type="evidence" value="ECO:0007669"/>
    <property type="project" value="TreeGrafter"/>
</dbReference>
<feature type="domain" description="FAD-binding FR-type" evidence="17">
    <location>
        <begin position="110"/>
        <end position="230"/>
    </location>
</feature>
<evidence type="ECO:0000313" key="18">
    <source>
        <dbReference type="EMBL" id="KAJ7225810.1"/>
    </source>
</evidence>
<dbReference type="Pfam" id="PF00970">
    <property type="entry name" value="FAD_binding_6"/>
    <property type="match status" value="1"/>
</dbReference>
<comment type="catalytic activity">
    <reaction evidence="13">
        <text>2 Fe(3+)-[Dph3] + NADH = 2 Fe(2+)-[Dph3] + NAD(+) + H(+)</text>
        <dbReference type="Rhea" id="RHEA:71231"/>
        <dbReference type="Rhea" id="RHEA-COMP:18002"/>
        <dbReference type="Rhea" id="RHEA-COMP:18003"/>
        <dbReference type="ChEBI" id="CHEBI:15378"/>
        <dbReference type="ChEBI" id="CHEBI:29033"/>
        <dbReference type="ChEBI" id="CHEBI:29034"/>
        <dbReference type="ChEBI" id="CHEBI:57540"/>
        <dbReference type="ChEBI" id="CHEBI:57945"/>
        <dbReference type="ChEBI" id="CHEBI:83228"/>
    </reaction>
    <physiologicalReaction direction="left-to-right" evidence="13">
        <dbReference type="Rhea" id="RHEA:71232"/>
    </physiologicalReaction>
</comment>
<keyword evidence="12 16" id="KW-0472">Membrane</keyword>
<dbReference type="Pfam" id="PF00175">
    <property type="entry name" value="NAD_binding_1"/>
    <property type="match status" value="1"/>
</dbReference>
<keyword evidence="5 14" id="KW-0285">Flavoprotein</keyword>
<comment type="subcellular location">
    <subcellularLocation>
        <location evidence="2">Mitochondrion outer membrane</location>
    </subcellularLocation>
</comment>
<feature type="transmembrane region" description="Helical" evidence="16">
    <location>
        <begin position="73"/>
        <end position="95"/>
    </location>
</feature>
<dbReference type="InterPro" id="IPR017938">
    <property type="entry name" value="Riboflavin_synthase-like_b-brl"/>
</dbReference>
<keyword evidence="19" id="KW-1185">Reference proteome</keyword>
<dbReference type="Gene3D" id="2.40.30.10">
    <property type="entry name" value="Translation factors"/>
    <property type="match status" value="1"/>
</dbReference>
<dbReference type="EC" id="1.6.2.2" evidence="15"/>
<feature type="binding site" evidence="14">
    <location>
        <position position="205"/>
    </location>
    <ligand>
        <name>FAD</name>
        <dbReference type="ChEBI" id="CHEBI:57692"/>
    </ligand>
</feature>
<proteinExistence type="inferred from homology"/>
<organism evidence="18 19">
    <name type="scientific">Mycena pura</name>
    <dbReference type="NCBI Taxonomy" id="153505"/>
    <lineage>
        <taxon>Eukaryota</taxon>
        <taxon>Fungi</taxon>
        <taxon>Dikarya</taxon>
        <taxon>Basidiomycota</taxon>
        <taxon>Agaricomycotina</taxon>
        <taxon>Agaricomycetes</taxon>
        <taxon>Agaricomycetidae</taxon>
        <taxon>Agaricales</taxon>
        <taxon>Marasmiineae</taxon>
        <taxon>Mycenaceae</taxon>
        <taxon>Mycena</taxon>
    </lineage>
</organism>
<dbReference type="InterPro" id="IPR001709">
    <property type="entry name" value="Flavoprot_Pyr_Nucl_cyt_Rdtase"/>
</dbReference>
<evidence type="ECO:0000256" key="5">
    <source>
        <dbReference type="ARBA" id="ARBA00022630"/>
    </source>
</evidence>
<keyword evidence="10 15" id="KW-0560">Oxidoreductase</keyword>
<evidence type="ECO:0000256" key="13">
    <source>
        <dbReference type="ARBA" id="ARBA00049138"/>
    </source>
</evidence>
<dbReference type="SUPFAM" id="SSF52343">
    <property type="entry name" value="Ferredoxin reductase-like, C-terminal NADP-linked domain"/>
    <property type="match status" value="1"/>
</dbReference>
<evidence type="ECO:0000256" key="14">
    <source>
        <dbReference type="PIRSR" id="PIRSR601834-1"/>
    </source>
</evidence>
<evidence type="ECO:0000256" key="2">
    <source>
        <dbReference type="ARBA" id="ARBA00004294"/>
    </source>
</evidence>
<dbReference type="InterPro" id="IPR001834">
    <property type="entry name" value="CBR-like"/>
</dbReference>
<dbReference type="PRINTS" id="PR00371">
    <property type="entry name" value="FPNCR"/>
</dbReference>
<dbReference type="Gene3D" id="3.40.50.80">
    <property type="entry name" value="Nucleotide-binding domain of ferredoxin-NADP reductase (FNR) module"/>
    <property type="match status" value="1"/>
</dbReference>
<keyword evidence="7" id="KW-1000">Mitochondrion outer membrane</keyword>
<feature type="binding site" evidence="14">
    <location>
        <position position="181"/>
    </location>
    <ligand>
        <name>FAD</name>
        <dbReference type="ChEBI" id="CHEBI:57692"/>
    </ligand>
</feature>
<comment type="caution">
    <text evidence="18">The sequence shown here is derived from an EMBL/GenBank/DDBJ whole genome shotgun (WGS) entry which is preliminary data.</text>
</comment>
<dbReference type="CDD" id="cd06183">
    <property type="entry name" value="cyt_b5_reduct_like"/>
    <property type="match status" value="1"/>
</dbReference>
<evidence type="ECO:0000256" key="3">
    <source>
        <dbReference type="ARBA" id="ARBA00005156"/>
    </source>
</evidence>
<evidence type="ECO:0000259" key="17">
    <source>
        <dbReference type="PROSITE" id="PS51384"/>
    </source>
</evidence>
<evidence type="ECO:0000256" key="7">
    <source>
        <dbReference type="ARBA" id="ARBA00022787"/>
    </source>
</evidence>
<evidence type="ECO:0000256" key="10">
    <source>
        <dbReference type="ARBA" id="ARBA00023002"/>
    </source>
</evidence>
<dbReference type="AlphaFoldDB" id="A0AAD7E318"/>
<comment type="pathway">
    <text evidence="3">Protein modification; peptidyl-diphthamide biosynthesis.</text>
</comment>
<reference evidence="18" key="1">
    <citation type="submission" date="2023-03" db="EMBL/GenBank/DDBJ databases">
        <title>Massive genome expansion in bonnet fungi (Mycena s.s.) driven by repeated elements and novel gene families across ecological guilds.</title>
        <authorList>
            <consortium name="Lawrence Berkeley National Laboratory"/>
            <person name="Harder C.B."/>
            <person name="Miyauchi S."/>
            <person name="Viragh M."/>
            <person name="Kuo A."/>
            <person name="Thoen E."/>
            <person name="Andreopoulos B."/>
            <person name="Lu D."/>
            <person name="Skrede I."/>
            <person name="Drula E."/>
            <person name="Henrissat B."/>
            <person name="Morin E."/>
            <person name="Kohler A."/>
            <person name="Barry K."/>
            <person name="LaButti K."/>
            <person name="Morin E."/>
            <person name="Salamov A."/>
            <person name="Lipzen A."/>
            <person name="Mereny Z."/>
            <person name="Hegedus B."/>
            <person name="Baldrian P."/>
            <person name="Stursova M."/>
            <person name="Weitz H."/>
            <person name="Taylor A."/>
            <person name="Grigoriev I.V."/>
            <person name="Nagy L.G."/>
            <person name="Martin F."/>
            <person name="Kauserud H."/>
        </authorList>
    </citation>
    <scope>NUCLEOTIDE SEQUENCE</scope>
    <source>
        <strain evidence="18">9144</strain>
    </source>
</reference>
<sequence>MPNRDQIAFVVSLTGGFALLVSLQSYLNAKLKAAGYDVSKLILAGLPRKDSPNEYHIMDFHAVDLPFFGTQDLVALASSPAFIVSGALILATVLWTTVFNAGSRKVLDPKIWQEFPLEKKTQISPNTAMFASSFAPPVLVINTIASYRFTLPRPTDVLGLPVGKHISVSANLNGKEVTRSYTPISSDDQKGSFDLLIKSYEMGNISRHFASLKLGDHLRVKGPRGAFAYTPGLTPAIGMIAGGSGITPMYQILSAILKNPADRTAVSLIYANVNEEDILMRKELDALASAHSARFKLFYVLNNPPAVWSGGVGFVSKDQIQTHLPASTGDAKILMCGPPPMLTAMKKHLDELQWPAPRTVSKLADQVFLF</sequence>
<keyword evidence="7" id="KW-0496">Mitochondrion</keyword>
<dbReference type="SUPFAM" id="SSF63380">
    <property type="entry name" value="Riboflavin synthase domain-like"/>
    <property type="match status" value="1"/>
</dbReference>
<dbReference type="GO" id="GO:0005741">
    <property type="term" value="C:mitochondrial outer membrane"/>
    <property type="evidence" value="ECO:0007669"/>
    <property type="project" value="UniProtKB-SubCell"/>
</dbReference>
<feature type="binding site" evidence="14">
    <location>
        <position position="247"/>
    </location>
    <ligand>
        <name>FAD</name>
        <dbReference type="ChEBI" id="CHEBI:57692"/>
    </ligand>
</feature>
<dbReference type="Proteomes" id="UP001219525">
    <property type="component" value="Unassembled WGS sequence"/>
</dbReference>
<accession>A0AAD7E318</accession>
<evidence type="ECO:0000256" key="15">
    <source>
        <dbReference type="RuleBase" id="RU361226"/>
    </source>
</evidence>
<dbReference type="PROSITE" id="PS51384">
    <property type="entry name" value="FAD_FR"/>
    <property type="match status" value="1"/>
</dbReference>
<dbReference type="PANTHER" id="PTHR19370:SF184">
    <property type="entry name" value="NADH-CYTOCHROME B5 REDUCTASE-LIKE"/>
    <property type="match status" value="1"/>
</dbReference>
<dbReference type="InterPro" id="IPR001433">
    <property type="entry name" value="OxRdtase_FAD/NAD-bd"/>
</dbReference>
<evidence type="ECO:0000313" key="19">
    <source>
        <dbReference type="Proteomes" id="UP001219525"/>
    </source>
</evidence>
<feature type="transmembrane region" description="Helical" evidence="16">
    <location>
        <begin position="7"/>
        <end position="27"/>
    </location>
</feature>
<dbReference type="FunFam" id="3.40.50.80:FF:000019">
    <property type="entry name" value="NADH-cytochrome b5 reductase"/>
    <property type="match status" value="1"/>
</dbReference>
<protein>
    <recommendedName>
        <fullName evidence="15">NADH-cytochrome b5 reductase</fullName>
        <ecNumber evidence="15">1.6.2.2</ecNumber>
    </recommendedName>
</protein>
<name>A0AAD7E318_9AGAR</name>
<keyword evidence="6 16" id="KW-0812">Transmembrane</keyword>
<keyword evidence="11 15" id="KW-0520">NAD</keyword>
<feature type="binding site" evidence="14">
    <location>
        <position position="196"/>
    </location>
    <ligand>
        <name>FAD</name>
        <dbReference type="ChEBI" id="CHEBI:57692"/>
    </ligand>
</feature>
<evidence type="ECO:0000256" key="1">
    <source>
        <dbReference type="ARBA" id="ARBA00001974"/>
    </source>
</evidence>
<evidence type="ECO:0000256" key="16">
    <source>
        <dbReference type="SAM" id="Phobius"/>
    </source>
</evidence>
<comment type="cofactor">
    <cofactor evidence="1 14 15">
        <name>FAD</name>
        <dbReference type="ChEBI" id="CHEBI:57692"/>
    </cofactor>
</comment>
<evidence type="ECO:0000256" key="4">
    <source>
        <dbReference type="ARBA" id="ARBA00006105"/>
    </source>
</evidence>